<evidence type="ECO:0000313" key="1">
    <source>
        <dbReference type="EMBL" id="VDL83719.1"/>
    </source>
</evidence>
<dbReference type="WBParaSite" id="NBR_0001998201-mRNA-1">
    <property type="protein sequence ID" value="NBR_0001998201-mRNA-1"/>
    <property type="gene ID" value="NBR_0001998201"/>
</dbReference>
<dbReference type="EMBL" id="UYSL01024678">
    <property type="protein sequence ID" value="VDL83719.1"/>
    <property type="molecule type" value="Genomic_DNA"/>
</dbReference>
<dbReference type="AlphaFoldDB" id="A0A0N4YRW0"/>
<dbReference type="Proteomes" id="UP000271162">
    <property type="component" value="Unassembled WGS sequence"/>
</dbReference>
<reference evidence="3" key="1">
    <citation type="submission" date="2017-02" db="UniProtKB">
        <authorList>
            <consortium name="WormBaseParasite"/>
        </authorList>
    </citation>
    <scope>IDENTIFICATION</scope>
</reference>
<proteinExistence type="predicted"/>
<keyword evidence="2" id="KW-1185">Reference proteome</keyword>
<organism evidence="3">
    <name type="scientific">Nippostrongylus brasiliensis</name>
    <name type="common">Rat hookworm</name>
    <dbReference type="NCBI Taxonomy" id="27835"/>
    <lineage>
        <taxon>Eukaryota</taxon>
        <taxon>Metazoa</taxon>
        <taxon>Ecdysozoa</taxon>
        <taxon>Nematoda</taxon>
        <taxon>Chromadorea</taxon>
        <taxon>Rhabditida</taxon>
        <taxon>Rhabditina</taxon>
        <taxon>Rhabditomorpha</taxon>
        <taxon>Strongyloidea</taxon>
        <taxon>Heligmosomidae</taxon>
        <taxon>Nippostrongylus</taxon>
    </lineage>
</organism>
<evidence type="ECO:0000313" key="3">
    <source>
        <dbReference type="WBParaSite" id="NBR_0001998201-mRNA-1"/>
    </source>
</evidence>
<reference evidence="1 2" key="2">
    <citation type="submission" date="2018-11" db="EMBL/GenBank/DDBJ databases">
        <authorList>
            <consortium name="Pathogen Informatics"/>
        </authorList>
    </citation>
    <scope>NUCLEOTIDE SEQUENCE [LARGE SCALE GENOMIC DNA]</scope>
</reference>
<gene>
    <name evidence="1" type="ORF">NBR_LOCUS19983</name>
</gene>
<sequence length="116" mass="13493">MRVVLTLNFDGVCFKELTRSQAWPIYIRFEGLPFNMKNDPENMVLPAIMFLRKTPTETLPTNSFYRLKEELRILKESGVKVEDSTGTLWTCYPVVLNGVIEHYSPLETILKHPNLF</sequence>
<name>A0A0N4YRW0_NIPBR</name>
<protein>
    <submittedName>
        <fullName evidence="3">5' nucleotidase, deoxy (Pyrimidine), cytosolic type C protein (NT5C)</fullName>
    </submittedName>
</protein>
<evidence type="ECO:0000313" key="2">
    <source>
        <dbReference type="Proteomes" id="UP000271162"/>
    </source>
</evidence>
<accession>A0A0N4YRW0</accession>